<evidence type="ECO:0000313" key="1">
    <source>
        <dbReference type="EMBL" id="MBX58560.1"/>
    </source>
</evidence>
<dbReference type="AlphaFoldDB" id="A0A2P2PV09"/>
<proteinExistence type="predicted"/>
<accession>A0A2P2PV09</accession>
<name>A0A2P2PV09_RHIMU</name>
<dbReference type="EMBL" id="GGEC01078076">
    <property type="protein sequence ID" value="MBX58560.1"/>
    <property type="molecule type" value="Transcribed_RNA"/>
</dbReference>
<organism evidence="1">
    <name type="scientific">Rhizophora mucronata</name>
    <name type="common">Asiatic mangrove</name>
    <dbReference type="NCBI Taxonomy" id="61149"/>
    <lineage>
        <taxon>Eukaryota</taxon>
        <taxon>Viridiplantae</taxon>
        <taxon>Streptophyta</taxon>
        <taxon>Embryophyta</taxon>
        <taxon>Tracheophyta</taxon>
        <taxon>Spermatophyta</taxon>
        <taxon>Magnoliopsida</taxon>
        <taxon>eudicotyledons</taxon>
        <taxon>Gunneridae</taxon>
        <taxon>Pentapetalae</taxon>
        <taxon>rosids</taxon>
        <taxon>fabids</taxon>
        <taxon>Malpighiales</taxon>
        <taxon>Rhizophoraceae</taxon>
        <taxon>Rhizophora</taxon>
    </lineage>
</organism>
<sequence>MLIADLLANFEGVYFHLFRAYFAMLWY</sequence>
<reference evidence="1" key="1">
    <citation type="submission" date="2018-02" db="EMBL/GenBank/DDBJ databases">
        <title>Rhizophora mucronata_Transcriptome.</title>
        <authorList>
            <person name="Meera S.P."/>
            <person name="Sreeshan A."/>
            <person name="Augustine A."/>
        </authorList>
    </citation>
    <scope>NUCLEOTIDE SEQUENCE</scope>
    <source>
        <tissue evidence="1">Leaf</tissue>
    </source>
</reference>
<protein>
    <submittedName>
        <fullName evidence="1">Uncharacterized protein</fullName>
    </submittedName>
</protein>